<dbReference type="Proteomes" id="UP001302222">
    <property type="component" value="Unassembled WGS sequence"/>
</dbReference>
<dbReference type="SUPFAM" id="SSF110296">
    <property type="entry name" value="Oligoxyloglucan reducing end-specific cellobiohydrolase"/>
    <property type="match status" value="3"/>
</dbReference>
<sequence length="861" mass="95730">MKKNLLLFVLLISSWKLSAQLKIATNSANLCEGTNIIFDATGIPTNASIQWQKNGIDILNANAKTYQTSASGSYSVKAVSGTNNWVRKSPTEDFDHLLDVFFVNEKIGYAIGNNGTIIKTLNGGISWESQISNTTETLRRVFFIDEQNGWIVGMVGEILTTNDGGVNWRKAPKTWNYNRYFENIFFLNSKVGWILGSELLLKTTNGGETWTSLPQSSPYVSVYAIFFTDAQTGWIADYFGSIYKTTDGGATWQESYYLNGDKPFNVPQEFGFFLSISFTDKNNGWAVGSNGIMVTTSNGGLSWTRKKGINDNLFFNKIQFSDAKNGFAFTYGSEYLQTSDGGNTWIKKSIDLNTPISIYFLFGKNNIWSVGNEGTIINTTDSGLKWKILRGNTQWLFDINFVNSSIGYKVGNYGLIEKTIDGGVTWKKQNSGVNNTIFKVKFVDENTGWALIKGGVQGSQGSVLRTVDGGNTWTNHTIYPKTIYLEFINAMFFNDAKNGFVVGYKNAIYNTKDGGVTWNKVKTTLDSNQHLESVFFSDSKNGWTVGNPGNIVKTNDGGETWTKLSIDEKHKNGEFRSVWFNDAKNGWVLKYPNLILKTTDGGITWTDFEVENQTLKSIIFTDNKTGWITGERGLLLKTIDGGINWETQQYNSSKTLNGLFFSNTQNGWAVGTGNTLLKYEQQVLATSNTLMINPKPNVPNLTWSNNEGRLIATSTTQPVLFSWFRGNNEIKNFTSTTFFPTSSGTYSVRVSDSNFCSEFSKPVEVSILSSDNPFQTSYLNAYPNPNNNGVLKIDYSNLKNGRVAELQLIGIDGLSVHNQKLELQNNSFAGEVDLKGLSSGIYFLQVVSGEQKSVVKISVVK</sequence>
<evidence type="ECO:0000313" key="6">
    <source>
        <dbReference type="EMBL" id="MEA5426099.1"/>
    </source>
</evidence>
<reference evidence="6 7" key="1">
    <citation type="submission" date="2023-12" db="EMBL/GenBank/DDBJ databases">
        <title>Novel species of the genus Arcicella isolated from rivers.</title>
        <authorList>
            <person name="Lu H."/>
        </authorList>
    </citation>
    <scope>NUCLEOTIDE SEQUENCE [LARGE SCALE GENOMIC DNA]</scope>
    <source>
        <strain evidence="6 7">DC25W</strain>
    </source>
</reference>
<dbReference type="InterPro" id="IPR028203">
    <property type="entry name" value="PSII_CF48-like_dom"/>
</dbReference>
<feature type="domain" description="Photosynthesis system II assembly factor Ycf48/Hcf136-like" evidence="4">
    <location>
        <begin position="426"/>
        <end position="522"/>
    </location>
</feature>
<dbReference type="RefSeq" id="WP_323256954.1">
    <property type="nucleotide sequence ID" value="NZ_JAYGIM010000004.1"/>
</dbReference>
<feature type="chain" id="PRO_5047416335" evidence="3">
    <location>
        <begin position="20"/>
        <end position="861"/>
    </location>
</feature>
<accession>A0ABU5SGG2</accession>
<dbReference type="PANTHER" id="PTHR47199:SF2">
    <property type="entry name" value="PHOTOSYSTEM II STABILITY_ASSEMBLY FACTOR HCF136, CHLOROPLASTIC"/>
    <property type="match status" value="1"/>
</dbReference>
<dbReference type="InterPro" id="IPR026444">
    <property type="entry name" value="Secre_tail"/>
</dbReference>
<dbReference type="Pfam" id="PF14870">
    <property type="entry name" value="PSII_BNR"/>
    <property type="match status" value="4"/>
</dbReference>
<keyword evidence="1" id="KW-0602">Photosynthesis</keyword>
<keyword evidence="7" id="KW-1185">Reference proteome</keyword>
<organism evidence="6 7">
    <name type="scientific">Arcicella lustrica</name>
    <dbReference type="NCBI Taxonomy" id="2984196"/>
    <lineage>
        <taxon>Bacteria</taxon>
        <taxon>Pseudomonadati</taxon>
        <taxon>Bacteroidota</taxon>
        <taxon>Cytophagia</taxon>
        <taxon>Cytophagales</taxon>
        <taxon>Flectobacillaceae</taxon>
        <taxon>Arcicella</taxon>
    </lineage>
</organism>
<dbReference type="CDD" id="cd15482">
    <property type="entry name" value="Sialidase_non-viral"/>
    <property type="match status" value="1"/>
</dbReference>
<evidence type="ECO:0000256" key="2">
    <source>
        <dbReference type="ARBA" id="ARBA00023276"/>
    </source>
</evidence>
<evidence type="ECO:0000259" key="5">
    <source>
        <dbReference type="Pfam" id="PF18962"/>
    </source>
</evidence>
<feature type="domain" description="Photosynthesis system II assembly factor Ycf48/Hcf136-like" evidence="4">
    <location>
        <begin position="316"/>
        <end position="390"/>
    </location>
</feature>
<keyword evidence="2" id="KW-0604">Photosystem II</keyword>
<dbReference type="PANTHER" id="PTHR47199">
    <property type="entry name" value="PHOTOSYSTEM II STABILITY/ASSEMBLY FACTOR HCF136, CHLOROPLASTIC"/>
    <property type="match status" value="1"/>
</dbReference>
<feature type="domain" description="Secretion system C-terminal sorting" evidence="5">
    <location>
        <begin position="782"/>
        <end position="858"/>
    </location>
</feature>
<dbReference type="EMBL" id="JAYGIM010000004">
    <property type="protein sequence ID" value="MEA5426099.1"/>
    <property type="molecule type" value="Genomic_DNA"/>
</dbReference>
<name>A0ABU5SGG2_9BACT</name>
<feature type="signal peptide" evidence="3">
    <location>
        <begin position="1"/>
        <end position="19"/>
    </location>
</feature>
<evidence type="ECO:0000256" key="3">
    <source>
        <dbReference type="SAM" id="SignalP"/>
    </source>
</evidence>
<dbReference type="InterPro" id="IPR015943">
    <property type="entry name" value="WD40/YVTN_repeat-like_dom_sf"/>
</dbReference>
<evidence type="ECO:0000256" key="1">
    <source>
        <dbReference type="ARBA" id="ARBA00022531"/>
    </source>
</evidence>
<dbReference type="Pfam" id="PF18962">
    <property type="entry name" value="Por_Secre_tail"/>
    <property type="match status" value="1"/>
</dbReference>
<dbReference type="NCBIfam" id="TIGR04183">
    <property type="entry name" value="Por_Secre_tail"/>
    <property type="match status" value="1"/>
</dbReference>
<proteinExistence type="predicted"/>
<evidence type="ECO:0000313" key="7">
    <source>
        <dbReference type="Proteomes" id="UP001302222"/>
    </source>
</evidence>
<evidence type="ECO:0000259" key="4">
    <source>
        <dbReference type="Pfam" id="PF14870"/>
    </source>
</evidence>
<dbReference type="Gene3D" id="2.130.10.10">
    <property type="entry name" value="YVTN repeat-like/Quinoprotein amine dehydrogenase"/>
    <property type="match status" value="3"/>
</dbReference>
<feature type="domain" description="Photosynthesis system II assembly factor Ycf48/Hcf136-like" evidence="4">
    <location>
        <begin position="524"/>
        <end position="613"/>
    </location>
</feature>
<feature type="domain" description="Photosynthesis system II assembly factor Ycf48/Hcf136-like" evidence="4">
    <location>
        <begin position="134"/>
        <end position="253"/>
    </location>
</feature>
<keyword evidence="3" id="KW-0732">Signal</keyword>
<gene>
    <name evidence="6" type="ORF">VB798_05905</name>
</gene>
<protein>
    <submittedName>
        <fullName evidence="6">YCF48-related protein</fullName>
    </submittedName>
</protein>
<comment type="caution">
    <text evidence="6">The sequence shown here is derived from an EMBL/GenBank/DDBJ whole genome shotgun (WGS) entry which is preliminary data.</text>
</comment>